<dbReference type="STRING" id="1150600.ADIARSV_4217"/>
<protein>
    <submittedName>
        <fullName evidence="2">Uncharacterized protein</fullName>
    </submittedName>
</protein>
<proteinExistence type="predicted"/>
<dbReference type="RefSeq" id="WP_016197435.1">
    <property type="nucleotide sequence ID" value="NZ_AQPN01000145.1"/>
</dbReference>
<dbReference type="EMBL" id="AQPN01000145">
    <property type="protein sequence ID" value="EOR92705.1"/>
    <property type="molecule type" value="Genomic_DNA"/>
</dbReference>
<evidence type="ECO:0000313" key="2">
    <source>
        <dbReference type="EMBL" id="EOR92705.1"/>
    </source>
</evidence>
<evidence type="ECO:0000256" key="1">
    <source>
        <dbReference type="SAM" id="MobiDB-lite"/>
    </source>
</evidence>
<gene>
    <name evidence="2" type="ORF">ADIARSV_4217</name>
</gene>
<feature type="region of interest" description="Disordered" evidence="1">
    <location>
        <begin position="187"/>
        <end position="219"/>
    </location>
</feature>
<name>R9GMG5_9SPHI</name>
<comment type="caution">
    <text evidence="2">The sequence shown here is derived from an EMBL/GenBank/DDBJ whole genome shotgun (WGS) entry which is preliminary data.</text>
</comment>
<dbReference type="OrthoDB" id="712387at2"/>
<accession>R9GMG5</accession>
<dbReference type="eggNOG" id="ENOG5032TP7">
    <property type="taxonomic scope" value="Bacteria"/>
</dbReference>
<evidence type="ECO:0000313" key="3">
    <source>
        <dbReference type="Proteomes" id="UP000014174"/>
    </source>
</evidence>
<dbReference type="AlphaFoldDB" id="R9GMG5"/>
<sequence length="219" mass="23795">MKGIMLYLGMLIPLFAISQTEQKVKYIEIKKLVIDKRKSYDFSSRDSSVSIKIDTLIMHANARINFLNKKEASMVVGYAQIDNGAQLNGNDGKNNGTNLNLSINFADLKSLSINVPGLDAKTANRKFDNGNGGKIVVKYLSSGIKPQTENSKQPAFLDIRNSAGGYTTNAQTDLVVVFSQIRSGNPGRPLSQLPNGRVYSGNTGGEGKFTMTPVADLED</sequence>
<organism evidence="2 3">
    <name type="scientific">Arcticibacter svalbardensis MN12-7</name>
    <dbReference type="NCBI Taxonomy" id="1150600"/>
    <lineage>
        <taxon>Bacteria</taxon>
        <taxon>Pseudomonadati</taxon>
        <taxon>Bacteroidota</taxon>
        <taxon>Sphingobacteriia</taxon>
        <taxon>Sphingobacteriales</taxon>
        <taxon>Sphingobacteriaceae</taxon>
        <taxon>Arcticibacter</taxon>
    </lineage>
</organism>
<reference evidence="2 3" key="1">
    <citation type="journal article" date="2013" name="Genome Announc.">
        <title>Draft Genome Sequence of Arcticibacter svalbardensis Strain MN12-7T, a Member of the Family Sphingobacteriaceae Isolated from an Arctic Soil Sample.</title>
        <authorList>
            <person name="Shivaji S."/>
            <person name="Ara S."/>
            <person name="Prasad S."/>
            <person name="Manasa B.P."/>
            <person name="Begum Z."/>
            <person name="Singh A."/>
            <person name="Kumar Pinnaka A."/>
        </authorList>
    </citation>
    <scope>NUCLEOTIDE SEQUENCE [LARGE SCALE GENOMIC DNA]</scope>
    <source>
        <strain evidence="2 3">MN12-7</strain>
    </source>
</reference>
<keyword evidence="3" id="KW-1185">Reference proteome</keyword>
<dbReference type="Proteomes" id="UP000014174">
    <property type="component" value="Unassembled WGS sequence"/>
</dbReference>